<accession>A0A840G7L9</accession>
<dbReference type="PANTHER" id="PTHR42951:SF22">
    <property type="entry name" value="METALLO BETA-LACTAMASE SUPERFAMILY LIPOPROTEIN"/>
    <property type="match status" value="1"/>
</dbReference>
<dbReference type="SMART" id="SM00849">
    <property type="entry name" value="Lactamase_B"/>
    <property type="match status" value="1"/>
</dbReference>
<keyword evidence="3" id="KW-1185">Reference proteome</keyword>
<evidence type="ECO:0000259" key="1">
    <source>
        <dbReference type="SMART" id="SM00849"/>
    </source>
</evidence>
<keyword evidence="2" id="KW-0378">Hydrolase</keyword>
<sequence>MFMQEIITYDHGLFAIDAGYVRPQMAAIHFIVDDGRVTIVDTGVNESLAHVKAALAALGLDQASVDYVVLTHIHLDHAGGAGSFMRAFPGARLIVHPRGARHMADPSKLVAGASAVYGDEAVRRLYGEVLPVAATRIIEATDGLRLPLGGRELVCLDAPGHARHHLCLFDPIAGAAFTGDAFGLSYRELDVDGRQFVFPTTTPVQFDPDAMRATIDMIAALPLSAVYLTHFSQLRDVPAQAAALHRRLDAHLAIARREQAAEKHAALAEGAGSRATRIREGLTELLLAEAEAFGSHLPAAEIVELFATDLELNAQGLDVWLGTETV</sequence>
<reference evidence="2 3" key="1">
    <citation type="submission" date="2020-08" db="EMBL/GenBank/DDBJ databases">
        <title>Genome sequencing of Purple Non-Sulfur Bacteria from various extreme environments.</title>
        <authorList>
            <person name="Mayer M."/>
        </authorList>
    </citation>
    <scope>NUCLEOTIDE SEQUENCE [LARGE SCALE GENOMIC DNA]</scope>
    <source>
        <strain evidence="2 3">2761</strain>
    </source>
</reference>
<protein>
    <submittedName>
        <fullName evidence="2">Glyoxylase-like metal-dependent hydrolase (Beta-lactamase superfamily II)</fullName>
    </submittedName>
</protein>
<evidence type="ECO:0000313" key="3">
    <source>
        <dbReference type="Proteomes" id="UP000587070"/>
    </source>
</evidence>
<proteinExistence type="predicted"/>
<dbReference type="Gene3D" id="3.60.15.10">
    <property type="entry name" value="Ribonuclease Z/Hydroxyacylglutathione hydrolase-like"/>
    <property type="match status" value="1"/>
</dbReference>
<dbReference type="GO" id="GO:0016787">
    <property type="term" value="F:hydrolase activity"/>
    <property type="evidence" value="ECO:0007669"/>
    <property type="project" value="UniProtKB-KW"/>
</dbReference>
<dbReference type="Pfam" id="PF00753">
    <property type="entry name" value="Lactamase_B"/>
    <property type="match status" value="1"/>
</dbReference>
<name>A0A840G7L9_RHOTE</name>
<dbReference type="Proteomes" id="UP000587070">
    <property type="component" value="Unassembled WGS sequence"/>
</dbReference>
<dbReference type="AlphaFoldDB" id="A0A840G7L9"/>
<dbReference type="EMBL" id="JACIGE010000003">
    <property type="protein sequence ID" value="MBB4246950.1"/>
    <property type="molecule type" value="Genomic_DNA"/>
</dbReference>
<comment type="caution">
    <text evidence="2">The sequence shown here is derived from an EMBL/GenBank/DDBJ whole genome shotgun (WGS) entry which is preliminary data.</text>
</comment>
<dbReference type="InterPro" id="IPR050855">
    <property type="entry name" value="NDM-1-like"/>
</dbReference>
<dbReference type="PANTHER" id="PTHR42951">
    <property type="entry name" value="METALLO-BETA-LACTAMASE DOMAIN-CONTAINING"/>
    <property type="match status" value="1"/>
</dbReference>
<dbReference type="InterPro" id="IPR001279">
    <property type="entry name" value="Metallo-B-lactamas"/>
</dbReference>
<evidence type="ECO:0000313" key="2">
    <source>
        <dbReference type="EMBL" id="MBB4246950.1"/>
    </source>
</evidence>
<dbReference type="InterPro" id="IPR036866">
    <property type="entry name" value="RibonucZ/Hydroxyglut_hydro"/>
</dbReference>
<dbReference type="SUPFAM" id="SSF56281">
    <property type="entry name" value="Metallo-hydrolase/oxidoreductase"/>
    <property type="match status" value="1"/>
</dbReference>
<dbReference type="InterPro" id="IPR037482">
    <property type="entry name" value="ST1585_MBL-fold"/>
</dbReference>
<dbReference type="CDD" id="cd07726">
    <property type="entry name" value="ST1585-like_MBL-fold"/>
    <property type="match status" value="1"/>
</dbReference>
<gene>
    <name evidence="2" type="ORF">GGD90_001313</name>
</gene>
<organism evidence="2 3">
    <name type="scientific">Rhodocyclus tenuis</name>
    <name type="common">Rhodospirillum tenue</name>
    <dbReference type="NCBI Taxonomy" id="1066"/>
    <lineage>
        <taxon>Bacteria</taxon>
        <taxon>Pseudomonadati</taxon>
        <taxon>Pseudomonadota</taxon>
        <taxon>Betaproteobacteria</taxon>
        <taxon>Rhodocyclales</taxon>
        <taxon>Rhodocyclaceae</taxon>
        <taxon>Rhodocyclus</taxon>
    </lineage>
</organism>
<dbReference type="RefSeq" id="WP_322741679.1">
    <property type="nucleotide sequence ID" value="NZ_JACIGE010000003.1"/>
</dbReference>
<feature type="domain" description="Metallo-beta-lactamase" evidence="1">
    <location>
        <begin position="25"/>
        <end position="230"/>
    </location>
</feature>